<feature type="compositionally biased region" description="Low complexity" evidence="1">
    <location>
        <begin position="1797"/>
        <end position="1806"/>
    </location>
</feature>
<feature type="region of interest" description="Disordered" evidence="1">
    <location>
        <begin position="298"/>
        <end position="331"/>
    </location>
</feature>
<dbReference type="PANTHER" id="PTHR47576:SF2">
    <property type="entry name" value="BRCT DOMAIN DNA REPAIR PROTEIN-RELATED"/>
    <property type="match status" value="1"/>
</dbReference>
<dbReference type="Gene3D" id="3.40.50.10190">
    <property type="entry name" value="BRCT domain"/>
    <property type="match status" value="1"/>
</dbReference>
<feature type="compositionally biased region" description="Pro residues" evidence="1">
    <location>
        <begin position="465"/>
        <end position="477"/>
    </location>
</feature>
<feature type="region of interest" description="Disordered" evidence="1">
    <location>
        <begin position="460"/>
        <end position="548"/>
    </location>
</feature>
<feature type="region of interest" description="Disordered" evidence="1">
    <location>
        <begin position="1931"/>
        <end position="1950"/>
    </location>
</feature>
<name>A0A835STE3_CHLIN</name>
<feature type="region of interest" description="Disordered" evidence="1">
    <location>
        <begin position="1358"/>
        <end position="1445"/>
    </location>
</feature>
<feature type="compositionally biased region" description="Acidic residues" evidence="1">
    <location>
        <begin position="1085"/>
        <end position="1102"/>
    </location>
</feature>
<feature type="region of interest" description="Disordered" evidence="1">
    <location>
        <begin position="1876"/>
        <end position="1903"/>
    </location>
</feature>
<feature type="compositionally biased region" description="Low complexity" evidence="1">
    <location>
        <begin position="847"/>
        <end position="859"/>
    </location>
</feature>
<dbReference type="Pfam" id="PF12738">
    <property type="entry name" value="PTCB-BRCT"/>
    <property type="match status" value="1"/>
</dbReference>
<sequence length="2403" mass="239675">MSTWARGIVVTTSGLGKDDKNRVQRTVKEAGGDYSPNLSKRCTHVLTVAGKRSEKLDAIRSNPATWPQAIVDLEWLSACSRSGAPLPPESFPVASHQPAQVPEARRPLAARQEPAASHASRSLFASRSAGDGSLAAGPATRPAAATGTRWVLDAHVKPEPLGTANKHATGPAAHPAALVTAPQPPATATTAHKPWRVHFSQVEEDPFPPPPTTHAQAAADAARRPWRVRVSSVPEVEDDGVAAAAGPEGEGQGAAGAMQAVEEDEEQERAGMAAGPGAAALLPAKPWLVRHMDLSVDDDDARRPRAQPAQPVARVHMPAEPGVSLDTSNTTSASDTAATMTAAKASASGADGGAGAGAGVRHPSAVALLEVLQSSQESGAASTASARGAAAAVAAGAGAGAGLAAPGSHLGHGQQAGGYGGIGGGGGGDAGLDGQDGGGCFEPSFTQLAADLQALRAGLGTSRPVPQPAAPAPPPAAPGLGSPSARRAMSPSVRGRSWDSRPEPQPQRPVGAAGPWGVHVPQGPAVRVGKEEEREEGAAPSWGGGPGLSQVVAELRESRVGLGRGHDSGPPSPKAAAGSMLPVRAGAAARYPGAGQEERHRGGDGDSRGVQPSHEEYSSGPGLSQLVAELRDARNGLGGGSGSGRGNVSAASPGVGERPPALLAAAGGTPGAPTLWSPPRDVLWGRGNFPHVHGGGRTPPPAQQQHRHHQPYQLHEHQPIDDVDQLEIEEGDAAEPGPGPLTQLIQGMQEARQGLQAGHGGGWQQEPPEPQRQDRSSLPPRPAADAWGREVEGRQEPRELAVPLAAVNSPGGGKQRQQAQTEWALPAPAQTEWSLPPLEDTEDQDYALADSDQQQQHQLAPPPAHGLARRGGAGQPAAGGAGAGQRDDESAPAPAPGPSLSQLVDSMRQSRQGLAGAAAHRDGPLPAGRHDARAAAAASPDGAQPWSLSSRGAVVAQQPQHQPSPPQLSPSGPEVHSPGDQNYNPHRQQARVAVCDGAGEAQGDADKDQDAAAAPPPQPQPAGAAEDISFSQLVRLMQRQKISRQQAEHTSGQQQLQEQEGEEVMAAGEAWQEAEGAGQTAGPGDEADDGDVPTGAEDDGADSDATLEPASPQLSLALGEPVPGHDGSAGTSQGDTLRVKPEVASPGVGPGPLGPCGSPAAARPPLHEPADMEWEARQRATPQPASPLLDLGYAAGAAAGATGRRTPRTQPQHCCAAVAAAAGDGGGGSCRPAADCLTEGSSLANSPLGGRIASALVAAAALPLPLSQGPEPEPGDTGADARGSDTAAPQSHDQGRSCAAQGLQVVVPGVAVAIAGHSPVLRPMSLWARLGPEASPQSPAAGLKTRCGIDTPTAAAGAAASSAHRTDGDADANPGGFGGFHVPAASQRAATTAGLRSPLPTAGGVPALWEAAPNSGEDGSAADMETGTPGAARTPAHATSEPELSFGFGVGLGELARADPMTPASVRGRTPARAAAGAAAAAAAAAAGPLGRCSGKAAARKMDSRTPSVLSTQGKHKRREVRATPDTMRGLQRPLPAPPAPMLWPEGSQSQAGSLDGSGAGLAAVAGLLPDAARQASQARGGSSAPTETSQGSAATSSQQRSQQGRQGSHSQGLALLLVGSQQQPQGGLLLAGGGGSLPQLGLEEVLRRRAHMPWAHVAGGAGGYAVTAGTGATAAAAPTPGRGAVVGWQGVCPSPMPITPGPWALGQDSDADDDVDEAAMLAAGRAAAVARAAAAVGNLTAAAAPGVAWVPAMTAGAVQLGDSRAAAVGVKMDMSEAGAAAADGTGVAASELAGVSSDDSPSPSDSESEDEDSQPVFNMARGRSRAPREPATATAGQRAIPGVVAATAAGVAPMASAAASPAAAVAQAALLALPPGTESQSQRDRPAPPEAQEAAGQDEAAWQQTQAAVSDAAQALGSLELREADDWRGGTAKAAGAEEASMSQRTNSAGGATAVGLAGAVTASQQQLQGSLPQVIAGDGAGGGGLLAGAAVIIDRSLSEDLAARCTAAVEGLGGHVSAASHLGCGAAAVVCEPSRAPRWMTWGAHLLSPRSLTRLAGQELGDASEPTDAAAVAAAAASSLICLSRGVASALTEACCQRDGGRNSDPSGDTSGGAHAKGSACGAPSNGGLEAPAAAAPGDGAAGAAGAWSSRAARRQLIIDLKAAEDSTAAVKLLGLRGEVAAAHLRKPPAAPPSLLDHLVWNVTQPPEAAQTLSPPADCGGCGDAAGAAADEAWGYGDSQGSQDEDAAAAPLACMMPPASQLQEPRAVERQELDAVVYAGRRLTLLLPQDRHGVLGHSSLTIASPPSLASQPLPGGGGRGGITLRALLGAVQRHYAQPLGDDEVVEAMAAHPDLRRALQVAWQKAAAPPRSALLGAAAVLVGLRRCGQSGVLPVYELQLAQ</sequence>
<gene>
    <name evidence="3" type="ORF">HXX76_008611</name>
</gene>
<feature type="compositionally biased region" description="Basic and acidic residues" evidence="1">
    <location>
        <begin position="919"/>
        <end position="933"/>
    </location>
</feature>
<dbReference type="InterPro" id="IPR001357">
    <property type="entry name" value="BRCT_dom"/>
</dbReference>
<feature type="region of interest" description="Disordered" evidence="1">
    <location>
        <begin position="238"/>
        <end position="269"/>
    </location>
</feature>
<feature type="compositionally biased region" description="Polar residues" evidence="1">
    <location>
        <begin position="899"/>
        <end position="912"/>
    </location>
</feature>
<feature type="compositionally biased region" description="Low complexity" evidence="1">
    <location>
        <begin position="659"/>
        <end position="674"/>
    </location>
</feature>
<feature type="compositionally biased region" description="Gly residues" evidence="1">
    <location>
        <begin position="869"/>
        <end position="883"/>
    </location>
</feature>
<feature type="compositionally biased region" description="Gly residues" evidence="1">
    <location>
        <begin position="636"/>
        <end position="645"/>
    </location>
</feature>
<feature type="compositionally biased region" description="Basic and acidic residues" evidence="1">
    <location>
        <begin position="787"/>
        <end position="799"/>
    </location>
</feature>
<feature type="region of interest" description="Disordered" evidence="1">
    <location>
        <begin position="2100"/>
        <end position="2126"/>
    </location>
</feature>
<reference evidence="3" key="1">
    <citation type="journal article" date="2020" name="bioRxiv">
        <title>Comparative genomics of Chlamydomonas.</title>
        <authorList>
            <person name="Craig R.J."/>
            <person name="Hasan A.R."/>
            <person name="Ness R.W."/>
            <person name="Keightley P.D."/>
        </authorList>
    </citation>
    <scope>NUCLEOTIDE SEQUENCE</scope>
    <source>
        <strain evidence="3">SAG 7.73</strain>
    </source>
</reference>
<feature type="region of interest" description="Disordered" evidence="1">
    <location>
        <begin position="753"/>
        <end position="1188"/>
    </location>
</feature>
<accession>A0A835STE3</accession>
<feature type="region of interest" description="Disordered" evidence="1">
    <location>
        <begin position="160"/>
        <end position="190"/>
    </location>
</feature>
<feature type="compositionally biased region" description="Low complexity" evidence="1">
    <location>
        <begin position="1891"/>
        <end position="1903"/>
    </location>
</feature>
<feature type="compositionally biased region" description="Low complexity" evidence="1">
    <location>
        <begin position="1066"/>
        <end position="1084"/>
    </location>
</feature>
<feature type="region of interest" description="Disordered" evidence="1">
    <location>
        <begin position="1793"/>
        <end position="1837"/>
    </location>
</feature>
<dbReference type="SUPFAM" id="SSF52113">
    <property type="entry name" value="BRCT domain"/>
    <property type="match status" value="1"/>
</dbReference>
<keyword evidence="4" id="KW-1185">Reference proteome</keyword>
<dbReference type="InterPro" id="IPR036420">
    <property type="entry name" value="BRCT_dom_sf"/>
</dbReference>
<feature type="region of interest" description="Disordered" evidence="1">
    <location>
        <begin position="1265"/>
        <end position="1296"/>
    </location>
</feature>
<dbReference type="PROSITE" id="PS50172">
    <property type="entry name" value="BRCT"/>
    <property type="match status" value="1"/>
</dbReference>
<feature type="compositionally biased region" description="Low complexity" evidence="1">
    <location>
        <begin position="1931"/>
        <end position="1941"/>
    </location>
</feature>
<feature type="compositionally biased region" description="Polar residues" evidence="1">
    <location>
        <begin position="1575"/>
        <end position="1588"/>
    </location>
</feature>
<proteinExistence type="predicted"/>
<feature type="region of interest" description="Disordered" evidence="1">
    <location>
        <begin position="87"/>
        <end position="123"/>
    </location>
</feature>
<feature type="region of interest" description="Disordered" evidence="1">
    <location>
        <begin position="1573"/>
        <end position="1611"/>
    </location>
</feature>
<feature type="compositionally biased region" description="Low complexity" evidence="1">
    <location>
        <begin position="306"/>
        <end position="315"/>
    </location>
</feature>
<comment type="caution">
    <text evidence="3">The sequence shown here is derived from an EMBL/GenBank/DDBJ whole genome shotgun (WGS) entry which is preliminary data.</text>
</comment>
<feature type="compositionally biased region" description="Low complexity" evidence="1">
    <location>
        <begin position="1589"/>
        <end position="1611"/>
    </location>
</feature>
<feature type="region of interest" description="Disordered" evidence="1">
    <location>
        <begin position="587"/>
        <end position="621"/>
    </location>
</feature>
<evidence type="ECO:0000256" key="1">
    <source>
        <dbReference type="SAM" id="MobiDB-lite"/>
    </source>
</evidence>
<evidence type="ECO:0000259" key="2">
    <source>
        <dbReference type="PROSITE" id="PS50172"/>
    </source>
</evidence>
<feature type="region of interest" description="Disordered" evidence="1">
    <location>
        <begin position="206"/>
        <end position="225"/>
    </location>
</feature>
<dbReference type="CDD" id="cd17731">
    <property type="entry name" value="BRCT_TopBP1_rpt2_like"/>
    <property type="match status" value="1"/>
</dbReference>
<dbReference type="PANTHER" id="PTHR47576">
    <property type="entry name" value="BRCT DOMAIN DNA REPAIR PROTEIN-RELATED"/>
    <property type="match status" value="1"/>
</dbReference>
<dbReference type="Proteomes" id="UP000650467">
    <property type="component" value="Unassembled WGS sequence"/>
</dbReference>
<feature type="domain" description="BRCT" evidence="2">
    <location>
        <begin position="1"/>
        <end position="93"/>
    </location>
</feature>
<feature type="compositionally biased region" description="Basic and acidic residues" evidence="1">
    <location>
        <begin position="596"/>
        <end position="617"/>
    </location>
</feature>
<feature type="compositionally biased region" description="Low complexity" evidence="1">
    <location>
        <begin position="175"/>
        <end position="190"/>
    </location>
</feature>
<feature type="region of interest" description="Disordered" evidence="1">
    <location>
        <begin position="1497"/>
        <end position="1558"/>
    </location>
</feature>
<dbReference type="OrthoDB" id="553263at2759"/>
<feature type="region of interest" description="Disordered" evidence="1">
    <location>
        <begin position="633"/>
        <end position="674"/>
    </location>
</feature>
<protein>
    <recommendedName>
        <fullName evidence="2">BRCT domain-containing protein</fullName>
    </recommendedName>
</protein>
<feature type="region of interest" description="Disordered" evidence="1">
    <location>
        <begin position="686"/>
        <end position="713"/>
    </location>
</feature>
<organism evidence="3 4">
    <name type="scientific">Chlamydomonas incerta</name>
    <dbReference type="NCBI Taxonomy" id="51695"/>
    <lineage>
        <taxon>Eukaryota</taxon>
        <taxon>Viridiplantae</taxon>
        <taxon>Chlorophyta</taxon>
        <taxon>core chlorophytes</taxon>
        <taxon>Chlorophyceae</taxon>
        <taxon>CS clade</taxon>
        <taxon>Chlamydomonadales</taxon>
        <taxon>Chlamydomonadaceae</taxon>
        <taxon>Chlamydomonas</taxon>
    </lineage>
</organism>
<dbReference type="InterPro" id="IPR059215">
    <property type="entry name" value="BRCT2_TopBP1-like"/>
</dbReference>
<evidence type="ECO:0000313" key="3">
    <source>
        <dbReference type="EMBL" id="KAG2432879.1"/>
    </source>
</evidence>
<feature type="compositionally biased region" description="Low complexity" evidence="1">
    <location>
        <begin position="1543"/>
        <end position="1558"/>
    </location>
</feature>
<dbReference type="EMBL" id="JAEHOC010000020">
    <property type="protein sequence ID" value="KAG2432879.1"/>
    <property type="molecule type" value="Genomic_DNA"/>
</dbReference>
<evidence type="ECO:0000313" key="4">
    <source>
        <dbReference type="Proteomes" id="UP000650467"/>
    </source>
</evidence>
<feature type="compositionally biased region" description="Basic and acidic residues" evidence="1">
    <location>
        <begin position="1165"/>
        <end position="1178"/>
    </location>
</feature>
<feature type="compositionally biased region" description="Low complexity" evidence="1">
    <location>
        <begin position="934"/>
        <end position="943"/>
    </location>
</feature>